<dbReference type="PANTHER" id="PTHR31286:SF99">
    <property type="entry name" value="DUF4283 DOMAIN-CONTAINING PROTEIN"/>
    <property type="match status" value="1"/>
</dbReference>
<dbReference type="AlphaFoldDB" id="A0A7J7MQT8"/>
<keyword evidence="2" id="KW-1185">Reference proteome</keyword>
<dbReference type="InterPro" id="IPR040256">
    <property type="entry name" value="At4g02000-like"/>
</dbReference>
<evidence type="ECO:0000313" key="1">
    <source>
        <dbReference type="EMBL" id="KAF6157088.1"/>
    </source>
</evidence>
<evidence type="ECO:0008006" key="3">
    <source>
        <dbReference type="Google" id="ProtNLM"/>
    </source>
</evidence>
<reference evidence="1 2" key="1">
    <citation type="journal article" date="2020" name="IScience">
        <title>Genome Sequencing of the Endangered Kingdonia uniflora (Circaeasteraceae, Ranunculales) Reveals Potential Mechanisms of Evolutionary Specialization.</title>
        <authorList>
            <person name="Sun Y."/>
            <person name="Deng T."/>
            <person name="Zhang A."/>
            <person name="Moore M.J."/>
            <person name="Landis J.B."/>
            <person name="Lin N."/>
            <person name="Zhang H."/>
            <person name="Zhang X."/>
            <person name="Huang J."/>
            <person name="Zhang X."/>
            <person name="Sun H."/>
            <person name="Wang H."/>
        </authorList>
    </citation>
    <scope>NUCLEOTIDE SEQUENCE [LARGE SCALE GENOMIC DNA]</scope>
    <source>
        <strain evidence="1">TB1705</strain>
        <tissue evidence="1">Leaf</tissue>
    </source>
</reference>
<evidence type="ECO:0000313" key="2">
    <source>
        <dbReference type="Proteomes" id="UP000541444"/>
    </source>
</evidence>
<comment type="caution">
    <text evidence="1">The sequence shown here is derived from an EMBL/GenBank/DDBJ whole genome shotgun (WGS) entry which is preliminary data.</text>
</comment>
<dbReference type="Proteomes" id="UP000541444">
    <property type="component" value="Unassembled WGS sequence"/>
</dbReference>
<dbReference type="EMBL" id="JACGCM010001281">
    <property type="protein sequence ID" value="KAF6157088.1"/>
    <property type="molecule type" value="Genomic_DNA"/>
</dbReference>
<dbReference type="OrthoDB" id="1751950at2759"/>
<protein>
    <recommendedName>
        <fullName evidence="3">DUF4283 domain-containing protein</fullName>
    </recommendedName>
</protein>
<proteinExistence type="predicted"/>
<organism evidence="1 2">
    <name type="scientific">Kingdonia uniflora</name>
    <dbReference type="NCBI Taxonomy" id="39325"/>
    <lineage>
        <taxon>Eukaryota</taxon>
        <taxon>Viridiplantae</taxon>
        <taxon>Streptophyta</taxon>
        <taxon>Embryophyta</taxon>
        <taxon>Tracheophyta</taxon>
        <taxon>Spermatophyta</taxon>
        <taxon>Magnoliopsida</taxon>
        <taxon>Ranunculales</taxon>
        <taxon>Circaeasteraceae</taxon>
        <taxon>Kingdonia</taxon>
    </lineage>
</organism>
<sequence length="341" mass="37569">MASLPNSSTTSLPISSISSIPNPCNNNNTPNPIPFPVDAIVIQPGALSFPSSLHDVATIKPSFVNIAAVKPTKPILEEFKPDIRALFKDGMPVIYFSSLDLSKAAGAFNTTLVMSFPSVKPKFRVSEIEVTRALSRESRQIKGLFYKLARWTVDFNPKKDSIFSPIWIGLVLHLQNNEIVKELAGLVGKYLITNTTTLSLSRPNMVQVCVEANLMKKLPTKMGLAFNKSFIMEQTVLYERLLRFCTHCVLQGHNKASCTKLHPILITDKREEIKHGKVSTMGTSGQSHNNISLPQMIKNLEPVKRTTKTELHTVGLKIAMARQTTLMTMGQIAAPTAVANS</sequence>
<name>A0A7J7MQT8_9MAGN</name>
<gene>
    <name evidence="1" type="ORF">GIB67_041549</name>
</gene>
<accession>A0A7J7MQT8</accession>
<dbReference type="PANTHER" id="PTHR31286">
    <property type="entry name" value="GLYCINE-RICH CELL WALL STRUCTURAL PROTEIN 1.8-LIKE"/>
    <property type="match status" value="1"/>
</dbReference>